<reference evidence="2" key="1">
    <citation type="submission" date="2017-02" db="EMBL/GenBank/DDBJ databases">
        <authorList>
            <person name="Varghese N."/>
            <person name="Submissions S."/>
        </authorList>
    </citation>
    <scope>NUCLEOTIDE SEQUENCE [LARGE SCALE GENOMIC DNA]</scope>
    <source>
        <strain evidence="2">9H-4</strain>
    </source>
</reference>
<name>A0A1T4YZS7_9ACTN</name>
<dbReference type="AlphaFoldDB" id="A0A1T4YZS7"/>
<dbReference type="RefSeq" id="WP_078699713.1">
    <property type="nucleotide sequence ID" value="NZ_LT796768.1"/>
</dbReference>
<evidence type="ECO:0008006" key="3">
    <source>
        <dbReference type="Google" id="ProtNLM"/>
    </source>
</evidence>
<proteinExistence type="predicted"/>
<protein>
    <recommendedName>
        <fullName evidence="3">Spore maturation protein CgeB</fullName>
    </recommendedName>
</protein>
<evidence type="ECO:0000313" key="2">
    <source>
        <dbReference type="Proteomes" id="UP000191040"/>
    </source>
</evidence>
<organism evidence="1 2">
    <name type="scientific">Aeromicrobium choanae</name>
    <dbReference type="NCBI Taxonomy" id="1736691"/>
    <lineage>
        <taxon>Bacteria</taxon>
        <taxon>Bacillati</taxon>
        <taxon>Actinomycetota</taxon>
        <taxon>Actinomycetes</taxon>
        <taxon>Propionibacteriales</taxon>
        <taxon>Nocardioidaceae</taxon>
        <taxon>Aeromicrobium</taxon>
    </lineage>
</organism>
<sequence>MSTGRALLVSPAFFGYERDIAAELERQGWDTVFVDERPSNSALMRAVIRVRRSLLGRLIQAHYRSTLDRLRRERFDLVVVIKGEVVPAWFLRELRALNPGAAFVFYAYDAVGNSPNCLGLLDQFDARLSFDRDDVEAHAGFGYLPLFHTPEFRPLPAEQAAGSRRHRWAFVGTLHSGRYAFVRRLIGDGEGDFTFFYVQARWYFALTKYVTRENRSVPWRDVSFTPLTRAQIAEVFRHSVAVLDMQRPGQSGLTMRTLEVLASGSILVTTNPSIAQEPFYDPRRVVILPDEGRTTDAAQLLADVVAAGAPAGAPPGFEAYSLESFVRQLVAAGVAGERPGSGRSDRVE</sequence>
<keyword evidence="2" id="KW-1185">Reference proteome</keyword>
<accession>A0A1T4YZS7</accession>
<dbReference type="OrthoDB" id="5165900at2"/>
<dbReference type="Proteomes" id="UP000191040">
    <property type="component" value="Chromosome I"/>
</dbReference>
<dbReference type="EMBL" id="LT796768">
    <property type="protein sequence ID" value="SKB07317.1"/>
    <property type="molecule type" value="Genomic_DNA"/>
</dbReference>
<dbReference type="STRING" id="1736691.SAMN06295964_1656"/>
<gene>
    <name evidence="1" type="ORF">SAMN06295964_1656</name>
</gene>
<evidence type="ECO:0000313" key="1">
    <source>
        <dbReference type="EMBL" id="SKB07317.1"/>
    </source>
</evidence>